<gene>
    <name evidence="1" type="ORF">BC938DRAFT_480018</name>
</gene>
<organism evidence="1 2">
    <name type="scientific">Jimgerdemannia flammicorona</name>
    <dbReference type="NCBI Taxonomy" id="994334"/>
    <lineage>
        <taxon>Eukaryota</taxon>
        <taxon>Fungi</taxon>
        <taxon>Fungi incertae sedis</taxon>
        <taxon>Mucoromycota</taxon>
        <taxon>Mucoromycotina</taxon>
        <taxon>Endogonomycetes</taxon>
        <taxon>Endogonales</taxon>
        <taxon>Endogonaceae</taxon>
        <taxon>Jimgerdemannia</taxon>
    </lineage>
</organism>
<dbReference type="EMBL" id="RBNJ01004453">
    <property type="protein sequence ID" value="RUS29958.1"/>
    <property type="molecule type" value="Genomic_DNA"/>
</dbReference>
<dbReference type="Proteomes" id="UP000274822">
    <property type="component" value="Unassembled WGS sequence"/>
</dbReference>
<reference evidence="1 2" key="1">
    <citation type="journal article" date="2018" name="New Phytol.">
        <title>Phylogenomics of Endogonaceae and evolution of mycorrhizas within Mucoromycota.</title>
        <authorList>
            <person name="Chang Y."/>
            <person name="Desiro A."/>
            <person name="Na H."/>
            <person name="Sandor L."/>
            <person name="Lipzen A."/>
            <person name="Clum A."/>
            <person name="Barry K."/>
            <person name="Grigoriev I.V."/>
            <person name="Martin F.M."/>
            <person name="Stajich J.E."/>
            <person name="Smith M.E."/>
            <person name="Bonito G."/>
            <person name="Spatafora J.W."/>
        </authorList>
    </citation>
    <scope>NUCLEOTIDE SEQUENCE [LARGE SCALE GENOMIC DNA]</scope>
    <source>
        <strain evidence="1 2">AD002</strain>
    </source>
</reference>
<sequence length="141" mass="15493">MSGGKEKVPGIGWAAGIDRLTLLLPPLSSLPPALAIVPIPDADPAFTQQLSYAALRIAMRLRTDYALRAVVHHPKPGAKADRVVRQTGRARFVVFLRREEFEKGDGWVFIKDLEMKTQTVVRVEEVAEVVMGGDRCGIIGF</sequence>
<protein>
    <recommendedName>
        <fullName evidence="3">Anticodon-binding domain-containing protein</fullName>
    </recommendedName>
</protein>
<dbReference type="InterPro" id="IPR036621">
    <property type="entry name" value="Anticodon-bd_dom_sf"/>
</dbReference>
<accession>A0A433QJK2</accession>
<keyword evidence="2" id="KW-1185">Reference proteome</keyword>
<dbReference type="Gene3D" id="3.40.50.800">
    <property type="entry name" value="Anticodon-binding domain"/>
    <property type="match status" value="1"/>
</dbReference>
<proteinExistence type="predicted"/>
<evidence type="ECO:0008006" key="3">
    <source>
        <dbReference type="Google" id="ProtNLM"/>
    </source>
</evidence>
<evidence type="ECO:0000313" key="1">
    <source>
        <dbReference type="EMBL" id="RUS29958.1"/>
    </source>
</evidence>
<dbReference type="AlphaFoldDB" id="A0A433QJK2"/>
<name>A0A433QJK2_9FUNG</name>
<comment type="caution">
    <text evidence="1">The sequence shown here is derived from an EMBL/GenBank/DDBJ whole genome shotgun (WGS) entry which is preliminary data.</text>
</comment>
<evidence type="ECO:0000313" key="2">
    <source>
        <dbReference type="Proteomes" id="UP000274822"/>
    </source>
</evidence>